<proteinExistence type="predicted"/>
<reference evidence="2 3" key="1">
    <citation type="submission" date="2024-01" db="EMBL/GenBank/DDBJ databases">
        <authorList>
            <person name="Waweru B."/>
        </authorList>
    </citation>
    <scope>NUCLEOTIDE SEQUENCE [LARGE SCALE GENOMIC DNA]</scope>
</reference>
<organism evidence="2 3">
    <name type="scientific">Dovyalis caffra</name>
    <dbReference type="NCBI Taxonomy" id="77055"/>
    <lineage>
        <taxon>Eukaryota</taxon>
        <taxon>Viridiplantae</taxon>
        <taxon>Streptophyta</taxon>
        <taxon>Embryophyta</taxon>
        <taxon>Tracheophyta</taxon>
        <taxon>Spermatophyta</taxon>
        <taxon>Magnoliopsida</taxon>
        <taxon>eudicotyledons</taxon>
        <taxon>Gunneridae</taxon>
        <taxon>Pentapetalae</taxon>
        <taxon>rosids</taxon>
        <taxon>fabids</taxon>
        <taxon>Malpighiales</taxon>
        <taxon>Salicaceae</taxon>
        <taxon>Flacourtieae</taxon>
        <taxon>Dovyalis</taxon>
    </lineage>
</organism>
<dbReference type="Proteomes" id="UP001314170">
    <property type="component" value="Unassembled WGS sequence"/>
</dbReference>
<dbReference type="EMBL" id="CAWUPB010001195">
    <property type="protein sequence ID" value="CAK7354942.1"/>
    <property type="molecule type" value="Genomic_DNA"/>
</dbReference>
<protein>
    <submittedName>
        <fullName evidence="2">Uncharacterized protein</fullName>
    </submittedName>
</protein>
<evidence type="ECO:0000256" key="1">
    <source>
        <dbReference type="SAM" id="MobiDB-lite"/>
    </source>
</evidence>
<accession>A0AAV1SR37</accession>
<gene>
    <name evidence="2" type="ORF">DCAF_LOCUS25417</name>
</gene>
<feature type="region of interest" description="Disordered" evidence="1">
    <location>
        <begin position="54"/>
        <end position="85"/>
    </location>
</feature>
<keyword evidence="3" id="KW-1185">Reference proteome</keyword>
<sequence>MELEIDSKLAVDFGYCDKRRQSEIEYIEKLFNGRGESNKSIEKLAEQLTFTTAGLKSSGSRSQEAPNCKSYASRNSSRFDSNAVT</sequence>
<dbReference type="AlphaFoldDB" id="A0AAV1SR37"/>
<name>A0AAV1SR37_9ROSI</name>
<evidence type="ECO:0000313" key="2">
    <source>
        <dbReference type="EMBL" id="CAK7354942.1"/>
    </source>
</evidence>
<evidence type="ECO:0000313" key="3">
    <source>
        <dbReference type="Proteomes" id="UP001314170"/>
    </source>
</evidence>
<comment type="caution">
    <text evidence="2">The sequence shown here is derived from an EMBL/GenBank/DDBJ whole genome shotgun (WGS) entry which is preliminary data.</text>
</comment>